<keyword evidence="5" id="KW-0297">G-protein coupled receptor</keyword>
<gene>
    <name evidence="14" type="ORF">C7M84_014574</name>
</gene>
<feature type="transmembrane region" description="Helical" evidence="12">
    <location>
        <begin position="52"/>
        <end position="74"/>
    </location>
</feature>
<dbReference type="InterPro" id="IPR017978">
    <property type="entry name" value="GPCR_3_C"/>
</dbReference>
<comment type="subcellular location">
    <subcellularLocation>
        <location evidence="1">Cell membrane</location>
        <topology evidence="1">Multi-pass membrane protein</topology>
    </subcellularLocation>
</comment>
<evidence type="ECO:0000256" key="11">
    <source>
        <dbReference type="SAM" id="MobiDB-lite"/>
    </source>
</evidence>
<accession>A0A3R7PDC8</accession>
<evidence type="ECO:0000256" key="5">
    <source>
        <dbReference type="ARBA" id="ARBA00023040"/>
    </source>
</evidence>
<evidence type="ECO:0000256" key="1">
    <source>
        <dbReference type="ARBA" id="ARBA00004651"/>
    </source>
</evidence>
<dbReference type="Proteomes" id="UP000283509">
    <property type="component" value="Unassembled WGS sequence"/>
</dbReference>
<evidence type="ECO:0000256" key="4">
    <source>
        <dbReference type="ARBA" id="ARBA00022989"/>
    </source>
</evidence>
<feature type="domain" description="G-protein coupled receptors family 3 profile" evidence="13">
    <location>
        <begin position="1"/>
        <end position="96"/>
    </location>
</feature>
<keyword evidence="15" id="KW-1185">Reference proteome</keyword>
<evidence type="ECO:0000313" key="15">
    <source>
        <dbReference type="Proteomes" id="UP000283509"/>
    </source>
</evidence>
<keyword evidence="9" id="KW-0807">Transducer</keyword>
<evidence type="ECO:0000256" key="9">
    <source>
        <dbReference type="ARBA" id="ARBA00023224"/>
    </source>
</evidence>
<feature type="coiled-coil region" evidence="10">
    <location>
        <begin position="102"/>
        <end position="129"/>
    </location>
</feature>
<keyword evidence="7 14" id="KW-0675">Receptor</keyword>
<reference evidence="14 15" key="2">
    <citation type="submission" date="2019-01" db="EMBL/GenBank/DDBJ databases">
        <title>The decoding of complex shrimp genome reveals the adaptation for benthos swimmer, frequently molting mechanism and breeding impact on genome.</title>
        <authorList>
            <person name="Sun Y."/>
            <person name="Gao Y."/>
            <person name="Yu Y."/>
        </authorList>
    </citation>
    <scope>NUCLEOTIDE SEQUENCE [LARGE SCALE GENOMIC DNA]</scope>
    <source>
        <tissue evidence="14">Muscle</tissue>
    </source>
</reference>
<evidence type="ECO:0000313" key="14">
    <source>
        <dbReference type="EMBL" id="ROT67339.1"/>
    </source>
</evidence>
<sequence length="185" mass="20895">MVFGCFLAWETRLVSIPALNDSKYIGMSVYNVVIMCIIGAPISYILSDEQDASYLIISAFIIFCTTGTLCLVFVPKIIELRRNPQGTIEKRMVRATLKPPKRTDSDSDVSDMQEQIKKAENDRQIFIRRLHEREQMLQVLIEQLGDDALGDVEGHPARRPSKPRSIERLRIEGKAAVGSAEEKVD</sequence>
<keyword evidence="3 12" id="KW-0812">Transmembrane</keyword>
<dbReference type="InterPro" id="IPR002455">
    <property type="entry name" value="GPCR3_GABA-B"/>
</dbReference>
<evidence type="ECO:0000256" key="12">
    <source>
        <dbReference type="SAM" id="Phobius"/>
    </source>
</evidence>
<feature type="region of interest" description="Disordered" evidence="11">
    <location>
        <begin position="149"/>
        <end position="185"/>
    </location>
</feature>
<keyword evidence="2" id="KW-1003">Cell membrane</keyword>
<dbReference type="OrthoDB" id="2150267at2759"/>
<dbReference type="PANTHER" id="PTHR10519:SF74">
    <property type="entry name" value="GAMMA-AMINOBUTYRIC ACID TYPE B RECEPTOR SUBUNIT 2"/>
    <property type="match status" value="1"/>
</dbReference>
<dbReference type="GO" id="GO:0007214">
    <property type="term" value="P:gamma-aminobutyric acid signaling pathway"/>
    <property type="evidence" value="ECO:0007669"/>
    <property type="project" value="TreeGrafter"/>
</dbReference>
<dbReference type="PANTHER" id="PTHR10519">
    <property type="entry name" value="GABA-B RECEPTOR"/>
    <property type="match status" value="1"/>
</dbReference>
<name>A0A3R7PDC8_PENVA</name>
<keyword evidence="4 12" id="KW-1133">Transmembrane helix</keyword>
<feature type="compositionally biased region" description="Basic and acidic residues" evidence="11">
    <location>
        <begin position="164"/>
        <end position="173"/>
    </location>
</feature>
<feature type="transmembrane region" description="Helical" evidence="12">
    <location>
        <begin position="29"/>
        <end position="46"/>
    </location>
</feature>
<keyword evidence="6 12" id="KW-0472">Membrane</keyword>
<evidence type="ECO:0000256" key="2">
    <source>
        <dbReference type="ARBA" id="ARBA00022475"/>
    </source>
</evidence>
<organism evidence="14 15">
    <name type="scientific">Penaeus vannamei</name>
    <name type="common">Whiteleg shrimp</name>
    <name type="synonym">Litopenaeus vannamei</name>
    <dbReference type="NCBI Taxonomy" id="6689"/>
    <lineage>
        <taxon>Eukaryota</taxon>
        <taxon>Metazoa</taxon>
        <taxon>Ecdysozoa</taxon>
        <taxon>Arthropoda</taxon>
        <taxon>Crustacea</taxon>
        <taxon>Multicrustacea</taxon>
        <taxon>Malacostraca</taxon>
        <taxon>Eumalacostraca</taxon>
        <taxon>Eucarida</taxon>
        <taxon>Decapoda</taxon>
        <taxon>Dendrobranchiata</taxon>
        <taxon>Penaeoidea</taxon>
        <taxon>Penaeidae</taxon>
        <taxon>Penaeus</taxon>
    </lineage>
</organism>
<keyword evidence="10" id="KW-0175">Coiled coil</keyword>
<evidence type="ECO:0000256" key="8">
    <source>
        <dbReference type="ARBA" id="ARBA00023180"/>
    </source>
</evidence>
<comment type="caution">
    <text evidence="14">The sequence shown here is derived from an EMBL/GenBank/DDBJ whole genome shotgun (WGS) entry which is preliminary data.</text>
</comment>
<evidence type="ECO:0000256" key="6">
    <source>
        <dbReference type="ARBA" id="ARBA00023136"/>
    </source>
</evidence>
<evidence type="ECO:0000256" key="10">
    <source>
        <dbReference type="SAM" id="Coils"/>
    </source>
</evidence>
<evidence type="ECO:0000259" key="13">
    <source>
        <dbReference type="PROSITE" id="PS50259"/>
    </source>
</evidence>
<reference evidence="14 15" key="1">
    <citation type="submission" date="2018-04" db="EMBL/GenBank/DDBJ databases">
        <authorList>
            <person name="Zhang X."/>
            <person name="Yuan J."/>
            <person name="Li F."/>
            <person name="Xiang J."/>
        </authorList>
    </citation>
    <scope>NUCLEOTIDE SEQUENCE [LARGE SCALE GENOMIC DNA]</scope>
    <source>
        <tissue evidence="14">Muscle</tissue>
    </source>
</reference>
<dbReference type="InterPro" id="IPR017979">
    <property type="entry name" value="GPCR_3_CS"/>
</dbReference>
<dbReference type="EMBL" id="QCYY01002820">
    <property type="protein sequence ID" value="ROT67339.1"/>
    <property type="molecule type" value="Genomic_DNA"/>
</dbReference>
<dbReference type="STRING" id="6689.A0A3R7PDC8"/>
<dbReference type="GO" id="GO:0004965">
    <property type="term" value="F:G protein-coupled GABA receptor activity"/>
    <property type="evidence" value="ECO:0007669"/>
    <property type="project" value="InterPro"/>
</dbReference>
<evidence type="ECO:0000256" key="3">
    <source>
        <dbReference type="ARBA" id="ARBA00022692"/>
    </source>
</evidence>
<dbReference type="PRINTS" id="PR01176">
    <property type="entry name" value="GABABRECEPTR"/>
</dbReference>
<dbReference type="PROSITE" id="PS00981">
    <property type="entry name" value="G_PROTEIN_RECEP_F3_3"/>
    <property type="match status" value="1"/>
</dbReference>
<proteinExistence type="predicted"/>
<dbReference type="PRINTS" id="PR01177">
    <property type="entry name" value="GABAB1RECPTR"/>
</dbReference>
<dbReference type="Pfam" id="PF00003">
    <property type="entry name" value="7tm_3"/>
    <property type="match status" value="1"/>
</dbReference>
<dbReference type="GO" id="GO:0038039">
    <property type="term" value="C:G protein-coupled receptor heterodimeric complex"/>
    <property type="evidence" value="ECO:0007669"/>
    <property type="project" value="TreeGrafter"/>
</dbReference>
<dbReference type="PROSITE" id="PS50259">
    <property type="entry name" value="G_PROTEIN_RECEP_F3_4"/>
    <property type="match status" value="1"/>
</dbReference>
<keyword evidence="8" id="KW-0325">Glycoprotein</keyword>
<dbReference type="AlphaFoldDB" id="A0A3R7PDC8"/>
<protein>
    <submittedName>
        <fullName evidence="14">Putative gamma-aminobutyric acid type B receptor subunit 2 isoform X3</fullName>
    </submittedName>
</protein>
<evidence type="ECO:0000256" key="7">
    <source>
        <dbReference type="ARBA" id="ARBA00023170"/>
    </source>
</evidence>